<feature type="domain" description="CBS" evidence="3">
    <location>
        <begin position="103"/>
        <end position="161"/>
    </location>
</feature>
<keyword evidence="5" id="KW-1185">Reference proteome</keyword>
<protein>
    <submittedName>
        <fullName evidence="4">CBS domain-containing protein</fullName>
    </submittedName>
</protein>
<comment type="caution">
    <text evidence="4">The sequence shown here is derived from an EMBL/GenBank/DDBJ whole genome shotgun (WGS) entry which is preliminary data.</text>
</comment>
<dbReference type="SMART" id="SM00116">
    <property type="entry name" value="CBS"/>
    <property type="match status" value="2"/>
</dbReference>
<evidence type="ECO:0000259" key="3">
    <source>
        <dbReference type="PROSITE" id="PS51371"/>
    </source>
</evidence>
<dbReference type="InterPro" id="IPR051257">
    <property type="entry name" value="Diverse_CBS-Domain"/>
</dbReference>
<evidence type="ECO:0000256" key="2">
    <source>
        <dbReference type="PROSITE-ProRule" id="PRU00703"/>
    </source>
</evidence>
<organism evidence="4 5">
    <name type="scientific">Kordiimonas lipolytica</name>
    <dbReference type="NCBI Taxonomy" id="1662421"/>
    <lineage>
        <taxon>Bacteria</taxon>
        <taxon>Pseudomonadati</taxon>
        <taxon>Pseudomonadota</taxon>
        <taxon>Alphaproteobacteria</taxon>
        <taxon>Kordiimonadales</taxon>
        <taxon>Kordiimonadaceae</taxon>
        <taxon>Kordiimonas</taxon>
    </lineage>
</organism>
<dbReference type="Pfam" id="PF00571">
    <property type="entry name" value="CBS"/>
    <property type="match status" value="2"/>
</dbReference>
<dbReference type="RefSeq" id="WP_068147886.1">
    <property type="nucleotide sequence ID" value="NZ_JBHSCR010000001.1"/>
</dbReference>
<dbReference type="PROSITE" id="PS51371">
    <property type="entry name" value="CBS"/>
    <property type="match status" value="2"/>
</dbReference>
<keyword evidence="1 2" id="KW-0129">CBS domain</keyword>
<dbReference type="InterPro" id="IPR046342">
    <property type="entry name" value="CBS_dom_sf"/>
</dbReference>
<sequence>MKHIRQASKTLGPRSDAAWISIPLEPKRKMVMLVKEIMSKRKIAVSPDDSLATAAQKMRDHDIGALLVEDQEHLCGMVTDRDIACRGFVPGYEATELVVRDVMTRHVVYCTESDHIDKAVLVMERNKIRRMPVVNTNNRTVGILSVGDIATHLPHALSGELIAAISTPLVQSPTVASLR</sequence>
<dbReference type="Gene3D" id="3.10.580.10">
    <property type="entry name" value="CBS-domain"/>
    <property type="match status" value="1"/>
</dbReference>
<gene>
    <name evidence="4" type="ORF">ACFO5Q_03180</name>
</gene>
<dbReference type="PANTHER" id="PTHR43080:SF2">
    <property type="entry name" value="CBS DOMAIN-CONTAINING PROTEIN"/>
    <property type="match status" value="1"/>
</dbReference>
<dbReference type="EMBL" id="JBHSCR010000001">
    <property type="protein sequence ID" value="MFC4346844.1"/>
    <property type="molecule type" value="Genomic_DNA"/>
</dbReference>
<dbReference type="PANTHER" id="PTHR43080">
    <property type="entry name" value="CBS DOMAIN-CONTAINING PROTEIN CBSX3, MITOCHONDRIAL"/>
    <property type="match status" value="1"/>
</dbReference>
<feature type="domain" description="CBS" evidence="3">
    <location>
        <begin position="38"/>
        <end position="96"/>
    </location>
</feature>
<dbReference type="CDD" id="cd04622">
    <property type="entry name" value="CBS_pair_HRP1_like"/>
    <property type="match status" value="1"/>
</dbReference>
<proteinExistence type="predicted"/>
<evidence type="ECO:0000256" key="1">
    <source>
        <dbReference type="ARBA" id="ARBA00023122"/>
    </source>
</evidence>
<dbReference type="SUPFAM" id="SSF54631">
    <property type="entry name" value="CBS-domain pair"/>
    <property type="match status" value="1"/>
</dbReference>
<accession>A0ABV8U7M6</accession>
<name>A0ABV8U7M6_9PROT</name>
<reference evidence="5" key="1">
    <citation type="journal article" date="2019" name="Int. J. Syst. Evol. Microbiol.">
        <title>The Global Catalogue of Microorganisms (GCM) 10K type strain sequencing project: providing services to taxonomists for standard genome sequencing and annotation.</title>
        <authorList>
            <consortium name="The Broad Institute Genomics Platform"/>
            <consortium name="The Broad Institute Genome Sequencing Center for Infectious Disease"/>
            <person name="Wu L."/>
            <person name="Ma J."/>
        </authorList>
    </citation>
    <scope>NUCLEOTIDE SEQUENCE [LARGE SCALE GENOMIC DNA]</scope>
    <source>
        <strain evidence="5">CGMCC 1.15304</strain>
    </source>
</reference>
<evidence type="ECO:0000313" key="5">
    <source>
        <dbReference type="Proteomes" id="UP001595776"/>
    </source>
</evidence>
<evidence type="ECO:0000313" key="4">
    <source>
        <dbReference type="EMBL" id="MFC4346844.1"/>
    </source>
</evidence>
<dbReference type="Proteomes" id="UP001595776">
    <property type="component" value="Unassembled WGS sequence"/>
</dbReference>
<dbReference type="InterPro" id="IPR000644">
    <property type="entry name" value="CBS_dom"/>
</dbReference>